<keyword evidence="2" id="KW-1133">Transmembrane helix</keyword>
<keyword evidence="3" id="KW-0378">Hydrolase</keyword>
<feature type="region of interest" description="Disordered" evidence="1">
    <location>
        <begin position="1"/>
        <end position="136"/>
    </location>
</feature>
<gene>
    <name evidence="3" type="ORF">G2W53_007221</name>
</gene>
<evidence type="ECO:0000313" key="4">
    <source>
        <dbReference type="Proteomes" id="UP000634136"/>
    </source>
</evidence>
<evidence type="ECO:0000313" key="3">
    <source>
        <dbReference type="EMBL" id="KAF7838739.1"/>
    </source>
</evidence>
<evidence type="ECO:0000256" key="1">
    <source>
        <dbReference type="SAM" id="MobiDB-lite"/>
    </source>
</evidence>
<dbReference type="GO" id="GO:0016787">
    <property type="term" value="F:hydrolase activity"/>
    <property type="evidence" value="ECO:0007669"/>
    <property type="project" value="UniProtKB-KW"/>
</dbReference>
<dbReference type="EMBL" id="JAAIUW010000003">
    <property type="protein sequence ID" value="KAF7838739.1"/>
    <property type="molecule type" value="Genomic_DNA"/>
</dbReference>
<comment type="caution">
    <text evidence="3">The sequence shown here is derived from an EMBL/GenBank/DDBJ whole genome shotgun (WGS) entry which is preliminary data.</text>
</comment>
<proteinExistence type="predicted"/>
<protein>
    <submittedName>
        <fullName evidence="3">Ubiquitin carboxyl-terminal hydrolase 34</fullName>
    </submittedName>
</protein>
<keyword evidence="2" id="KW-0472">Membrane</keyword>
<keyword evidence="2" id="KW-0812">Transmembrane</keyword>
<keyword evidence="4" id="KW-1185">Reference proteome</keyword>
<accession>A0A835CE00</accession>
<dbReference type="Proteomes" id="UP000634136">
    <property type="component" value="Unassembled WGS sequence"/>
</dbReference>
<feature type="compositionally biased region" description="Basic and acidic residues" evidence="1">
    <location>
        <begin position="56"/>
        <end position="69"/>
    </location>
</feature>
<feature type="compositionally biased region" description="Basic and acidic residues" evidence="1">
    <location>
        <begin position="90"/>
        <end position="127"/>
    </location>
</feature>
<reference evidence="3" key="1">
    <citation type="submission" date="2020-09" db="EMBL/GenBank/DDBJ databases">
        <title>Genome-Enabled Discovery of Anthraquinone Biosynthesis in Senna tora.</title>
        <authorList>
            <person name="Kang S.-H."/>
            <person name="Pandey R.P."/>
            <person name="Lee C.-M."/>
            <person name="Sim J.-S."/>
            <person name="Jeong J.-T."/>
            <person name="Choi B.-S."/>
            <person name="Jung M."/>
            <person name="Ginzburg D."/>
            <person name="Zhao K."/>
            <person name="Won S.Y."/>
            <person name="Oh T.-J."/>
            <person name="Yu Y."/>
            <person name="Kim N.-H."/>
            <person name="Lee O.R."/>
            <person name="Lee T.-H."/>
            <person name="Bashyal P."/>
            <person name="Kim T.-S."/>
            <person name="Lee W.-H."/>
            <person name="Kawkins C."/>
            <person name="Kim C.-K."/>
            <person name="Kim J.S."/>
            <person name="Ahn B.O."/>
            <person name="Rhee S.Y."/>
            <person name="Sohng J.K."/>
        </authorList>
    </citation>
    <scope>NUCLEOTIDE SEQUENCE</scope>
    <source>
        <tissue evidence="3">Leaf</tissue>
    </source>
</reference>
<feature type="transmembrane region" description="Helical" evidence="2">
    <location>
        <begin position="158"/>
        <end position="179"/>
    </location>
</feature>
<dbReference type="AlphaFoldDB" id="A0A835CE00"/>
<sequence>MYVHPPSRSNQASPHQAVGQAASHNRRNGQAIRAAAAPLTRPHRAGSRGRPVNTRSHHEGHDKRREAQVHPRPQARLAPPAPATPPARHHREEHGHGGAHVRHGEDPLNVGRRVEPGEVVDGRDQDVPRQQVPRAQQEMDYVSRSVSVVLFFLSRRRDWILCCCPVVLSGPGGFFLYYYRLRSMGGRKRWCGIYAMRLVMWNNGWRENGGCGWGQQWMGDIRYALLS</sequence>
<organism evidence="3 4">
    <name type="scientific">Senna tora</name>
    <dbReference type="NCBI Taxonomy" id="362788"/>
    <lineage>
        <taxon>Eukaryota</taxon>
        <taxon>Viridiplantae</taxon>
        <taxon>Streptophyta</taxon>
        <taxon>Embryophyta</taxon>
        <taxon>Tracheophyta</taxon>
        <taxon>Spermatophyta</taxon>
        <taxon>Magnoliopsida</taxon>
        <taxon>eudicotyledons</taxon>
        <taxon>Gunneridae</taxon>
        <taxon>Pentapetalae</taxon>
        <taxon>rosids</taxon>
        <taxon>fabids</taxon>
        <taxon>Fabales</taxon>
        <taxon>Fabaceae</taxon>
        <taxon>Caesalpinioideae</taxon>
        <taxon>Cassia clade</taxon>
        <taxon>Senna</taxon>
    </lineage>
</organism>
<evidence type="ECO:0000256" key="2">
    <source>
        <dbReference type="SAM" id="Phobius"/>
    </source>
</evidence>
<name>A0A835CE00_9FABA</name>